<protein>
    <submittedName>
        <fullName evidence="2">Uncharacterized protein</fullName>
    </submittedName>
</protein>
<dbReference type="Proteomes" id="UP000269438">
    <property type="component" value="Unassembled WGS sequence"/>
</dbReference>
<proteinExistence type="predicted"/>
<organism evidence="2 3">
    <name type="scientific">Mycetocola lacteus</name>
    <dbReference type="NCBI Taxonomy" id="76637"/>
    <lineage>
        <taxon>Bacteria</taxon>
        <taxon>Bacillati</taxon>
        <taxon>Actinomycetota</taxon>
        <taxon>Actinomycetes</taxon>
        <taxon>Micrococcales</taxon>
        <taxon>Microbacteriaceae</taxon>
        <taxon>Mycetocola</taxon>
    </lineage>
</organism>
<evidence type="ECO:0000313" key="3">
    <source>
        <dbReference type="Proteomes" id="UP000269438"/>
    </source>
</evidence>
<reference evidence="2 3" key="1">
    <citation type="submission" date="2018-10" db="EMBL/GenBank/DDBJ databases">
        <authorList>
            <person name="Li J."/>
        </authorList>
    </citation>
    <scope>NUCLEOTIDE SEQUENCE [LARGE SCALE GENOMIC DNA]</scope>
    <source>
        <strain evidence="2 3">JCM 11654</strain>
    </source>
</reference>
<accession>A0A3L7AS04</accession>
<keyword evidence="3" id="KW-1185">Reference proteome</keyword>
<name>A0A3L7AS04_9MICO</name>
<feature type="region of interest" description="Disordered" evidence="1">
    <location>
        <begin position="20"/>
        <end position="39"/>
    </location>
</feature>
<sequence length="320" mass="35430">MVCEINPVAETALERVSIQLPRTGADASNGRPAPRDEHPRLLVSDQQDLLAVVIDYGRYGRVYRADTGECIQELDCGDYYSSMTPFGAEFTTVHGATTLIHRTDWNRLDATVYDPDPRPLTARADPVESAASADTRFQDYFVGNIALNTDHTRVLTDGWIWTPVGAQRAFSLPAWLIDNPWESEDGASLWRRNDPTEDWDYPLCWIDADSYATMGRPSDIFREEDEPQPADTVSIVNISTGVEATFLGPEPLRIPGRRTLFHARGHLLSVEPDGLSIWRLSDGSLAHHLPGLNPELVLGGANRIVSPSGDTCIILPLPEL</sequence>
<evidence type="ECO:0000313" key="2">
    <source>
        <dbReference type="EMBL" id="RLP82350.1"/>
    </source>
</evidence>
<comment type="caution">
    <text evidence="2">The sequence shown here is derived from an EMBL/GenBank/DDBJ whole genome shotgun (WGS) entry which is preliminary data.</text>
</comment>
<dbReference type="EMBL" id="RCUY01000009">
    <property type="protein sequence ID" value="RLP82350.1"/>
    <property type="molecule type" value="Genomic_DNA"/>
</dbReference>
<gene>
    <name evidence="2" type="ORF">D9V34_11230</name>
</gene>
<evidence type="ECO:0000256" key="1">
    <source>
        <dbReference type="SAM" id="MobiDB-lite"/>
    </source>
</evidence>
<dbReference type="AlphaFoldDB" id="A0A3L7AS04"/>